<evidence type="ECO:0000313" key="2">
    <source>
        <dbReference type="Proteomes" id="UP000283523"/>
    </source>
</evidence>
<sequence length="764" mass="85691">MNPYRLLVIVLCLALSGGVGVLAVADPIRWNLTAYKAQPGLTATVRADTLLVAWVGGATVEYRAYFVVDQRTPKLARLAVRKQGGSWKLLATQLTPEYRVASAIRRVTQQQTEPLEKLGVPLTEATLNKIKWDAFWDSPLLTGDVPPLSHKTSVPTLARFANHPGMPRLASEIKRVTATYQVTEGAVRTNGARLEIRFDGVRAGTFSGYLQYDIFKGAGLMRQTLMAKTEDPSVAFKYDAGLSGMPLHQSTRLLWRDLARNWQQLRFGTPPDKAPVTVKSSNRLMASETAAGSIAVFPPPHSFFWARETEQNLGYSWYRTDSAQTFSFGIRQADYEEDPHFTHNFALYSARPGTWQRMPMFILLSPNSGKEVIEQALAYTHHDFFKPLPGYKVMGYHYHVGLVKRFTDTGGSGRINDIEAVKSVGINLFGVIDGVRGDARNAVDDSFLEAQAAYYQTARLHSDKDFLLMPHDENSTNGRSYELGGHHDLLLSKPVFWRNTRKPGQPLVEQHLTYGPVYNLGSPDDLMAMTERENALISMPHPRTKGSTGYPDAIKDTPHFLHERYFGLGYRWGMGIDASESRLGEYRFIPLWDEVNNWMAARDRPLKYAMAISETRSDYGDRGKPPYDDIYGMSPVNYLKIDHVPTVDDMSPVIKALKEGAFFVTSGEVLITSFALTGRGEKRLLTADVEWTFPLDFIELVWGDGLQTYRNVIPTTDLPPFGKKRFTIPVDATGKKWVRFAAWDVATNGAMVQPQRLEPDTTTK</sequence>
<dbReference type="OrthoDB" id="1453426at2"/>
<dbReference type="RefSeq" id="WP_119667733.1">
    <property type="nucleotide sequence ID" value="NZ_QXED01000003.1"/>
</dbReference>
<proteinExistence type="predicted"/>
<reference evidence="1 2" key="1">
    <citation type="submission" date="2018-08" db="EMBL/GenBank/DDBJ databases">
        <title>Fibrisoma montanum sp. nov., isolated from Danxia mountain soil.</title>
        <authorList>
            <person name="Huang Y."/>
        </authorList>
    </citation>
    <scope>NUCLEOTIDE SEQUENCE [LARGE SCALE GENOMIC DNA]</scope>
    <source>
        <strain evidence="1 2">HYT19</strain>
    </source>
</reference>
<gene>
    <name evidence="1" type="ORF">DYU11_11025</name>
</gene>
<evidence type="ECO:0000313" key="1">
    <source>
        <dbReference type="EMBL" id="RIV23517.1"/>
    </source>
</evidence>
<keyword evidence="2" id="KW-1185">Reference proteome</keyword>
<dbReference type="Proteomes" id="UP000283523">
    <property type="component" value="Unassembled WGS sequence"/>
</dbReference>
<accession>A0A418MAX2</accession>
<name>A0A418MAX2_9BACT</name>
<dbReference type="AlphaFoldDB" id="A0A418MAX2"/>
<dbReference type="EMBL" id="QXED01000003">
    <property type="protein sequence ID" value="RIV23517.1"/>
    <property type="molecule type" value="Genomic_DNA"/>
</dbReference>
<organism evidence="1 2">
    <name type="scientific">Fibrisoma montanum</name>
    <dbReference type="NCBI Taxonomy" id="2305895"/>
    <lineage>
        <taxon>Bacteria</taxon>
        <taxon>Pseudomonadati</taxon>
        <taxon>Bacteroidota</taxon>
        <taxon>Cytophagia</taxon>
        <taxon>Cytophagales</taxon>
        <taxon>Spirosomataceae</taxon>
        <taxon>Fibrisoma</taxon>
    </lineage>
</organism>
<comment type="caution">
    <text evidence="1">The sequence shown here is derived from an EMBL/GenBank/DDBJ whole genome shotgun (WGS) entry which is preliminary data.</text>
</comment>
<protein>
    <submittedName>
        <fullName evidence="1">Uncharacterized protein</fullName>
    </submittedName>
</protein>